<dbReference type="SUPFAM" id="SSF47616">
    <property type="entry name" value="GST C-terminal domain-like"/>
    <property type="match status" value="1"/>
</dbReference>
<dbReference type="PROSITE" id="PS50405">
    <property type="entry name" value="GST_CTER"/>
    <property type="match status" value="1"/>
</dbReference>
<dbReference type="InterPro" id="IPR047047">
    <property type="entry name" value="GST_Omega-like_C"/>
</dbReference>
<feature type="site" description="Lowers pKa of active site Cys" evidence="3">
    <location>
        <position position="290"/>
    </location>
</feature>
<dbReference type="EMBL" id="AGSI01000002">
    <property type="protein sequence ID" value="EIE26567.1"/>
    <property type="molecule type" value="Genomic_DNA"/>
</dbReference>
<dbReference type="eggNOG" id="KOG2903">
    <property type="taxonomic scope" value="Eukaryota"/>
</dbReference>
<name>I0Z7E8_COCSC</name>
<dbReference type="SFLD" id="SFLDS00019">
    <property type="entry name" value="Glutathione_Transferase_(cytos"/>
    <property type="match status" value="1"/>
</dbReference>
<dbReference type="Gene3D" id="3.40.30.10">
    <property type="entry name" value="Glutaredoxin"/>
    <property type="match status" value="1"/>
</dbReference>
<proteinExistence type="predicted"/>
<dbReference type="SFLD" id="SFLDG01206">
    <property type="entry name" value="Xi.1"/>
    <property type="match status" value="1"/>
</dbReference>
<dbReference type="PIRSF" id="PIRSF015753">
    <property type="entry name" value="GST"/>
    <property type="match status" value="1"/>
</dbReference>
<dbReference type="PANTHER" id="PTHR32419:SF6">
    <property type="entry name" value="GLUTATHIONE S-TRANSFERASE OMEGA-LIKE 1-RELATED"/>
    <property type="match status" value="1"/>
</dbReference>
<comment type="caution">
    <text evidence="5">The sequence shown here is derived from an EMBL/GenBank/DDBJ whole genome shotgun (WGS) entry which is preliminary data.</text>
</comment>
<dbReference type="STRING" id="574566.I0Z7E8"/>
<dbReference type="InterPro" id="IPR016639">
    <property type="entry name" value="GST_Omega/GSH"/>
</dbReference>
<dbReference type="SUPFAM" id="SSF52833">
    <property type="entry name" value="Thioredoxin-like"/>
    <property type="match status" value="1"/>
</dbReference>
<keyword evidence="6" id="KW-1185">Reference proteome</keyword>
<dbReference type="OrthoDB" id="2309723at2759"/>
<feature type="binding site" evidence="2">
    <location>
        <begin position="136"/>
        <end position="137"/>
    </location>
    <ligand>
        <name>glutathione</name>
        <dbReference type="ChEBI" id="CHEBI:57925"/>
    </ligand>
</feature>
<evidence type="ECO:0000256" key="3">
    <source>
        <dbReference type="PIRSR" id="PIRSR015753-3"/>
    </source>
</evidence>
<dbReference type="CDD" id="cd03190">
    <property type="entry name" value="GST_C_Omega_like"/>
    <property type="match status" value="1"/>
</dbReference>
<dbReference type="SFLD" id="SFLDG01148">
    <property type="entry name" value="Xi_(cytGST)"/>
    <property type="match status" value="1"/>
</dbReference>
<evidence type="ECO:0000256" key="2">
    <source>
        <dbReference type="PIRSR" id="PIRSR015753-2"/>
    </source>
</evidence>
<dbReference type="PANTHER" id="PTHR32419">
    <property type="entry name" value="GLUTATHIONYL-HYDROQUINONE REDUCTASE"/>
    <property type="match status" value="1"/>
</dbReference>
<dbReference type="Gene3D" id="1.20.1050.10">
    <property type="match status" value="1"/>
</dbReference>
<reference evidence="5 6" key="1">
    <citation type="journal article" date="2012" name="Genome Biol.">
        <title>The genome of the polar eukaryotic microalga coccomyxa subellipsoidea reveals traits of cold adaptation.</title>
        <authorList>
            <person name="Blanc G."/>
            <person name="Agarkova I."/>
            <person name="Grimwood J."/>
            <person name="Kuo A."/>
            <person name="Brueggeman A."/>
            <person name="Dunigan D."/>
            <person name="Gurnon J."/>
            <person name="Ladunga I."/>
            <person name="Lindquist E."/>
            <person name="Lucas S."/>
            <person name="Pangilinan J."/>
            <person name="Proschold T."/>
            <person name="Salamov A."/>
            <person name="Schmutz J."/>
            <person name="Weeks D."/>
            <person name="Yamada T."/>
            <person name="Claverie J.M."/>
            <person name="Grigoriev I."/>
            <person name="Van Etten J."/>
            <person name="Lomsadze A."/>
            <person name="Borodovsky M."/>
        </authorList>
    </citation>
    <scope>NUCLEOTIDE SEQUENCE [LARGE SCALE GENOMIC DNA]</scope>
    <source>
        <strain evidence="5 6">C-169</strain>
    </source>
</reference>
<accession>I0Z7E8</accession>
<feature type="site" description="Lowers pKa of active site Cys" evidence="3">
    <location>
        <position position="240"/>
    </location>
</feature>
<dbReference type="InterPro" id="IPR010987">
    <property type="entry name" value="Glutathione-S-Trfase_C-like"/>
</dbReference>
<dbReference type="Proteomes" id="UP000007264">
    <property type="component" value="Unassembled WGS sequence"/>
</dbReference>
<evidence type="ECO:0000313" key="5">
    <source>
        <dbReference type="EMBL" id="EIE26567.1"/>
    </source>
</evidence>
<organism evidence="5 6">
    <name type="scientific">Coccomyxa subellipsoidea (strain C-169)</name>
    <name type="common">Green microalga</name>
    <dbReference type="NCBI Taxonomy" id="574566"/>
    <lineage>
        <taxon>Eukaryota</taxon>
        <taxon>Viridiplantae</taxon>
        <taxon>Chlorophyta</taxon>
        <taxon>core chlorophytes</taxon>
        <taxon>Trebouxiophyceae</taxon>
        <taxon>Trebouxiophyceae incertae sedis</taxon>
        <taxon>Coccomyxaceae</taxon>
        <taxon>Coccomyxa</taxon>
        <taxon>Coccomyxa subellipsoidea</taxon>
    </lineage>
</organism>
<sequence length="340" mass="38075">MGWQFAWETMMKELAPQTKDGSYARPTYNLKGVIGSPELPAESGRYHLYVGNACPWCHRVLLALIVHGLLPHVSYTMAVDDPERASRGGWVFDQAEPVFNAKDLREVYDAASPGYRGRCTAPLLVDKRTRKLVCNESSDIVRMLNSVQLPGCTPFDLYPAQLSREIDAINDIVHNKINNGVYKSGFATTQSAYARAQQELYGALDLVEQRLSEHRFLVGDRFTEADLRLYPTVVRYDGMYATLFKCCRKRISDYPNLSAWLRDVYQITVQDASQMQISTSFDLDEARRSYFTSLFPLNPGGIVPVGPTIDDLALHRDAGRGSHSAESVFNFQAMPSAVAA</sequence>
<dbReference type="GeneID" id="17044577"/>
<evidence type="ECO:0000259" key="4">
    <source>
        <dbReference type="PROSITE" id="PS50405"/>
    </source>
</evidence>
<gene>
    <name evidence="5" type="ORF">COCSUDRAFT_35137</name>
</gene>
<dbReference type="RefSeq" id="XP_005651111.1">
    <property type="nucleotide sequence ID" value="XM_005651054.1"/>
</dbReference>
<feature type="active site" description="Proton donor/acceptor" evidence="1">
    <location>
        <position position="182"/>
    </location>
</feature>
<dbReference type="KEGG" id="csl:COCSUDRAFT_35137"/>
<dbReference type="Pfam" id="PF13409">
    <property type="entry name" value="GST_N_2"/>
    <property type="match status" value="1"/>
</dbReference>
<dbReference type="AlphaFoldDB" id="I0Z7E8"/>
<dbReference type="GO" id="GO:0004364">
    <property type="term" value="F:glutathione transferase activity"/>
    <property type="evidence" value="ECO:0007669"/>
    <property type="project" value="InterPro"/>
</dbReference>
<dbReference type="GO" id="GO:0005737">
    <property type="term" value="C:cytoplasm"/>
    <property type="evidence" value="ECO:0007669"/>
    <property type="project" value="TreeGrafter"/>
</dbReference>
<dbReference type="InterPro" id="IPR036282">
    <property type="entry name" value="Glutathione-S-Trfase_C_sf"/>
</dbReference>
<dbReference type="Pfam" id="PF13410">
    <property type="entry name" value="GST_C_2"/>
    <property type="match status" value="1"/>
</dbReference>
<dbReference type="InterPro" id="IPR004045">
    <property type="entry name" value="Glutathione_S-Trfase_N"/>
</dbReference>
<protein>
    <submittedName>
        <fullName evidence="5">Glutathione S-transferase</fullName>
    </submittedName>
</protein>
<evidence type="ECO:0000256" key="1">
    <source>
        <dbReference type="PIRSR" id="PIRSR015753-1"/>
    </source>
</evidence>
<dbReference type="InterPro" id="IPR036249">
    <property type="entry name" value="Thioredoxin-like_sf"/>
</dbReference>
<feature type="active site" description="Nucleophile" evidence="1">
    <location>
        <position position="54"/>
    </location>
</feature>
<evidence type="ECO:0000313" key="6">
    <source>
        <dbReference type="Proteomes" id="UP000007264"/>
    </source>
</evidence>
<feature type="domain" description="GST C-terminal" evidence="4">
    <location>
        <begin position="159"/>
        <end position="281"/>
    </location>
</feature>
<dbReference type="InterPro" id="IPR040079">
    <property type="entry name" value="Glutathione_S-Trfase"/>
</dbReference>
<feature type="binding site" evidence="2">
    <location>
        <position position="90"/>
    </location>
    <ligand>
        <name>glutathione</name>
        <dbReference type="ChEBI" id="CHEBI:57925"/>
    </ligand>
</feature>